<organism evidence="1 2">
    <name type="scientific">Roridomyces roridus</name>
    <dbReference type="NCBI Taxonomy" id="1738132"/>
    <lineage>
        <taxon>Eukaryota</taxon>
        <taxon>Fungi</taxon>
        <taxon>Dikarya</taxon>
        <taxon>Basidiomycota</taxon>
        <taxon>Agaricomycotina</taxon>
        <taxon>Agaricomycetes</taxon>
        <taxon>Agaricomycetidae</taxon>
        <taxon>Agaricales</taxon>
        <taxon>Marasmiineae</taxon>
        <taxon>Mycenaceae</taxon>
        <taxon>Roridomyces</taxon>
    </lineage>
</organism>
<accession>A0AAD7FAX1</accession>
<reference evidence="1" key="1">
    <citation type="submission" date="2023-03" db="EMBL/GenBank/DDBJ databases">
        <title>Massive genome expansion in bonnet fungi (Mycena s.s.) driven by repeated elements and novel gene families across ecological guilds.</title>
        <authorList>
            <consortium name="Lawrence Berkeley National Laboratory"/>
            <person name="Harder C.B."/>
            <person name="Miyauchi S."/>
            <person name="Viragh M."/>
            <person name="Kuo A."/>
            <person name="Thoen E."/>
            <person name="Andreopoulos B."/>
            <person name="Lu D."/>
            <person name="Skrede I."/>
            <person name="Drula E."/>
            <person name="Henrissat B."/>
            <person name="Morin E."/>
            <person name="Kohler A."/>
            <person name="Barry K."/>
            <person name="LaButti K."/>
            <person name="Morin E."/>
            <person name="Salamov A."/>
            <person name="Lipzen A."/>
            <person name="Mereny Z."/>
            <person name="Hegedus B."/>
            <person name="Baldrian P."/>
            <person name="Stursova M."/>
            <person name="Weitz H."/>
            <person name="Taylor A."/>
            <person name="Grigoriev I.V."/>
            <person name="Nagy L.G."/>
            <person name="Martin F."/>
            <person name="Kauserud H."/>
        </authorList>
    </citation>
    <scope>NUCLEOTIDE SEQUENCE</scope>
    <source>
        <strain evidence="1">9284</strain>
    </source>
</reference>
<dbReference type="AlphaFoldDB" id="A0AAD7FAX1"/>
<name>A0AAD7FAX1_9AGAR</name>
<sequence>MPPVDELRQRIQSLAESVFRQREILRDLEQQYCAAQTELNASLDPMAARLPFELSSDILRQSLPNPTAWESVMALVGVSRAWRDIALVTPSLWSSISDQGIRPSKFPELLDIWVIRSRNCPISPSLRHTTSTTFNNIFVVLEKHANRVEKLDLWFRANYHVVDYPLVALKSLTIDGEAFKEKWVLPVPAILRLLRNAPNLVEFNFLCPELTAWEYATTLTHSNLRHIRLGRFDNHRYRYSGTNLLRRLGLPSLGTLSICGDAGDVGDWFQTCCPPLHSLRIYMGWGIDPTFFSNFLGSGITNLELICPETRRSILDVLSASPDLFPDLRNFVVLESVGRISHWQQHVLTFLATPRGRQTLESLRLKVPQDCYDKYVTVGFVEAVRYESGLIRVTLESADDYCESYAT</sequence>
<dbReference type="EMBL" id="JARKIF010000047">
    <property type="protein sequence ID" value="KAJ7607944.1"/>
    <property type="molecule type" value="Genomic_DNA"/>
</dbReference>
<evidence type="ECO:0000313" key="1">
    <source>
        <dbReference type="EMBL" id="KAJ7607944.1"/>
    </source>
</evidence>
<proteinExistence type="predicted"/>
<dbReference type="Proteomes" id="UP001221142">
    <property type="component" value="Unassembled WGS sequence"/>
</dbReference>
<gene>
    <name evidence="1" type="ORF">FB45DRAFT_1130703</name>
</gene>
<evidence type="ECO:0000313" key="2">
    <source>
        <dbReference type="Proteomes" id="UP001221142"/>
    </source>
</evidence>
<keyword evidence="2" id="KW-1185">Reference proteome</keyword>
<evidence type="ECO:0008006" key="3">
    <source>
        <dbReference type="Google" id="ProtNLM"/>
    </source>
</evidence>
<comment type="caution">
    <text evidence="1">The sequence shown here is derived from an EMBL/GenBank/DDBJ whole genome shotgun (WGS) entry which is preliminary data.</text>
</comment>
<protein>
    <recommendedName>
        <fullName evidence="3">F-box domain-containing protein</fullName>
    </recommendedName>
</protein>